<evidence type="ECO:0000313" key="2">
    <source>
        <dbReference type="EMBL" id="SEJ00357.1"/>
    </source>
</evidence>
<evidence type="ECO:0008006" key="5">
    <source>
        <dbReference type="Google" id="ProtNLM"/>
    </source>
</evidence>
<dbReference type="Proteomes" id="UP000199280">
    <property type="component" value="Unassembled WGS sequence"/>
</dbReference>
<organism evidence="1 3">
    <name type="scientific">Trichococcus ilyis</name>
    <dbReference type="NCBI Taxonomy" id="640938"/>
    <lineage>
        <taxon>Bacteria</taxon>
        <taxon>Bacillati</taxon>
        <taxon>Bacillota</taxon>
        <taxon>Bacilli</taxon>
        <taxon>Lactobacillales</taxon>
        <taxon>Carnobacteriaceae</taxon>
        <taxon>Trichococcus</taxon>
    </lineage>
</organism>
<reference evidence="1 3" key="1">
    <citation type="submission" date="2016-02" db="EMBL/GenBank/DDBJ databases">
        <authorList>
            <person name="Wen L."/>
            <person name="He K."/>
            <person name="Yang H."/>
        </authorList>
    </citation>
    <scope>NUCLEOTIDE SEQUENCE [LARGE SCALE GENOMIC DNA]</scope>
    <source>
        <strain evidence="1">Trichococcus_R210</strain>
    </source>
</reference>
<sequence length="500" mass="58093">MKIQNELTEYFCDTYKIDKTRDYAVEEVDAKTLLTGERLDLVAKIKYIECREKGQNTDFIKELYKSHIEAFTFGIYAESGNQEKNSIDKYFETFNHLIDTIKLTGFDAAKSVVPVGKDNVIMDGAHRTAIAIYFGLKLPIVRFPELYLRFDAEYFRKRRLDEKYIDYLVLEYCKLNPNTYFASVWPAAGDKKQQLDQMLALMESSCKIIYSKKINMDFEALNNFIAQVYMKEDWAGTSESQYEGSKGKTKNCYLWGNETTIYILESATFEAIFNMKQEIREIFKIGTHSIHITDNQAETIRLANLTLNRNSLDYLFRGKPLIFTDFNKKVSEFKAALLENHYEPDDFIVASSGVLGVYGLRDIGDIDFFTLKPDYEVLENEGCENNQAYAGFYEKRLDDLIYNPDNYLVYNDIKFITLDVLQKYKVARNRDKDIVDLKLIAGLTNPDMDSTAGWSKSRVALNREYRIINYRLRAAAFKALKQLGLYNSVRQVYRVMKGRN</sequence>
<evidence type="ECO:0000313" key="1">
    <source>
        <dbReference type="EMBL" id="CZQ94073.1"/>
    </source>
</evidence>
<dbReference type="EMBL" id="FJNB01000007">
    <property type="protein sequence ID" value="CZQ94073.1"/>
    <property type="molecule type" value="Genomic_DNA"/>
</dbReference>
<dbReference type="AlphaFoldDB" id="A0A143YRM0"/>
<dbReference type="EMBL" id="FNYT01000006">
    <property type="protein sequence ID" value="SEJ00357.1"/>
    <property type="molecule type" value="Genomic_DNA"/>
</dbReference>
<name>A0A143YRM0_9LACT</name>
<dbReference type="STRING" id="640938.TR210_1189"/>
<dbReference type="Proteomes" id="UP000076878">
    <property type="component" value="Unassembled WGS sequence"/>
</dbReference>
<dbReference type="OrthoDB" id="6636518at2"/>
<gene>
    <name evidence="2" type="ORF">SAMN05216375_10639</name>
    <name evidence="1" type="ORF">TR210_1189</name>
</gene>
<protein>
    <recommendedName>
        <fullName evidence="5">Parb/sulfiredoxin</fullName>
    </recommendedName>
</protein>
<proteinExistence type="predicted"/>
<dbReference type="RefSeq" id="WP_068622563.1">
    <property type="nucleotide sequence ID" value="NZ_FJNB01000007.1"/>
</dbReference>
<evidence type="ECO:0000313" key="3">
    <source>
        <dbReference type="Proteomes" id="UP000076878"/>
    </source>
</evidence>
<keyword evidence="4" id="KW-1185">Reference proteome</keyword>
<accession>A0A143YRM0</accession>
<evidence type="ECO:0000313" key="4">
    <source>
        <dbReference type="Proteomes" id="UP000199280"/>
    </source>
</evidence>
<reference evidence="2 4" key="2">
    <citation type="submission" date="2016-10" db="EMBL/GenBank/DDBJ databases">
        <authorList>
            <person name="Varghese N."/>
            <person name="Submissions S."/>
        </authorList>
    </citation>
    <scope>NUCLEOTIDE SEQUENCE [LARGE SCALE GENOMIC DNA]</scope>
    <source>
        <strain evidence="2 4">DSM 22150</strain>
    </source>
</reference>